<dbReference type="PANTHER" id="PTHR31286">
    <property type="entry name" value="GLYCINE-RICH CELL WALL STRUCTURAL PROTEIN 1.8-LIKE"/>
    <property type="match status" value="1"/>
</dbReference>
<dbReference type="EMBL" id="JANAVB010034420">
    <property type="protein sequence ID" value="KAJ6806704.1"/>
    <property type="molecule type" value="Genomic_DNA"/>
</dbReference>
<evidence type="ECO:0000313" key="4">
    <source>
        <dbReference type="EMBL" id="KAJ6806704.1"/>
    </source>
</evidence>
<dbReference type="EMBL" id="JANAVB010040207">
    <property type="protein sequence ID" value="KAJ6798950.1"/>
    <property type="molecule type" value="Genomic_DNA"/>
</dbReference>
<dbReference type="InterPro" id="IPR025558">
    <property type="entry name" value="DUF4283"/>
</dbReference>
<dbReference type="PANTHER" id="PTHR31286:SF179">
    <property type="entry name" value="RNASE H TYPE-1 DOMAIN-CONTAINING PROTEIN"/>
    <property type="match status" value="1"/>
</dbReference>
<keyword evidence="1" id="KW-0732">Signal</keyword>
<accession>A0AAX6E4P4</accession>
<gene>
    <name evidence="4" type="ORF">M6B38_107090</name>
    <name evidence="3" type="ORF">M6B38_211375</name>
</gene>
<reference evidence="3" key="2">
    <citation type="submission" date="2023-04" db="EMBL/GenBank/DDBJ databases">
        <authorList>
            <person name="Bruccoleri R.E."/>
            <person name="Oakeley E.J."/>
            <person name="Faust A.-M."/>
            <person name="Dessus-Babus S."/>
            <person name="Altorfer M."/>
            <person name="Burckhardt D."/>
            <person name="Oertli M."/>
            <person name="Naumann U."/>
            <person name="Petersen F."/>
            <person name="Wong J."/>
        </authorList>
    </citation>
    <scope>NUCLEOTIDE SEQUENCE</scope>
    <source>
        <strain evidence="3">GSM-AAB239-AS_SAM_17_03QT</strain>
        <tissue evidence="3">Leaf</tissue>
    </source>
</reference>
<dbReference type="AlphaFoldDB" id="A0AAX6E4P4"/>
<feature type="chain" id="PRO_5044718632" evidence="1">
    <location>
        <begin position="22"/>
        <end position="167"/>
    </location>
</feature>
<feature type="domain" description="DUF4283" evidence="2">
    <location>
        <begin position="66"/>
        <end position="145"/>
    </location>
</feature>
<name>A0AAX6E4P4_IRIPA</name>
<dbReference type="Proteomes" id="UP001140949">
    <property type="component" value="Unassembled WGS sequence"/>
</dbReference>
<proteinExistence type="predicted"/>
<dbReference type="Pfam" id="PF14111">
    <property type="entry name" value="DUF4283"/>
    <property type="match status" value="1"/>
</dbReference>
<evidence type="ECO:0000256" key="1">
    <source>
        <dbReference type="SAM" id="SignalP"/>
    </source>
</evidence>
<keyword evidence="5" id="KW-1185">Reference proteome</keyword>
<feature type="signal peptide" evidence="1">
    <location>
        <begin position="1"/>
        <end position="21"/>
    </location>
</feature>
<organism evidence="3 5">
    <name type="scientific">Iris pallida</name>
    <name type="common">Sweet iris</name>
    <dbReference type="NCBI Taxonomy" id="29817"/>
    <lineage>
        <taxon>Eukaryota</taxon>
        <taxon>Viridiplantae</taxon>
        <taxon>Streptophyta</taxon>
        <taxon>Embryophyta</taxon>
        <taxon>Tracheophyta</taxon>
        <taxon>Spermatophyta</taxon>
        <taxon>Magnoliopsida</taxon>
        <taxon>Liliopsida</taxon>
        <taxon>Asparagales</taxon>
        <taxon>Iridaceae</taxon>
        <taxon>Iridoideae</taxon>
        <taxon>Irideae</taxon>
        <taxon>Iris</taxon>
    </lineage>
</organism>
<sequence length="167" mass="18300">MLPLSPTPILLFFLRWTVLRGRGFIPVLCHPSPGLAITLSPSSSFEGAPPAVTFSAYTVAALVAPLRFTLVGKFSHGRLPIDAVRKAIDAFCLSSPISIGVISPKLLLLRPSSEADFLCLRSKNIWFMANSPMRLFRWSPDFSADQESPVAPIWVTFLGLLNIYSPN</sequence>
<protein>
    <submittedName>
        <fullName evidence="3">Glycine-rich cell wall structural protein 1</fullName>
    </submittedName>
</protein>
<comment type="caution">
    <text evidence="3">The sequence shown here is derived from an EMBL/GenBank/DDBJ whole genome shotgun (WGS) entry which is preliminary data.</text>
</comment>
<reference evidence="3" key="1">
    <citation type="journal article" date="2023" name="GigaByte">
        <title>Genome assembly of the bearded iris, Iris pallida Lam.</title>
        <authorList>
            <person name="Bruccoleri R.E."/>
            <person name="Oakeley E.J."/>
            <person name="Faust A.M.E."/>
            <person name="Altorfer M."/>
            <person name="Dessus-Babus S."/>
            <person name="Burckhardt D."/>
            <person name="Oertli M."/>
            <person name="Naumann U."/>
            <person name="Petersen F."/>
            <person name="Wong J."/>
        </authorList>
    </citation>
    <scope>NUCLEOTIDE SEQUENCE</scope>
    <source>
        <strain evidence="3">GSM-AAB239-AS_SAM_17_03QT</strain>
    </source>
</reference>
<evidence type="ECO:0000313" key="3">
    <source>
        <dbReference type="EMBL" id="KAJ6798950.1"/>
    </source>
</evidence>
<evidence type="ECO:0000313" key="5">
    <source>
        <dbReference type="Proteomes" id="UP001140949"/>
    </source>
</evidence>
<evidence type="ECO:0000259" key="2">
    <source>
        <dbReference type="Pfam" id="PF14111"/>
    </source>
</evidence>
<dbReference type="InterPro" id="IPR040256">
    <property type="entry name" value="At4g02000-like"/>
</dbReference>